<evidence type="ECO:0000313" key="5">
    <source>
        <dbReference type="Proteomes" id="UP000032900"/>
    </source>
</evidence>
<dbReference type="InterPro" id="IPR000700">
    <property type="entry name" value="PAS-assoc_C"/>
</dbReference>
<dbReference type="RefSeq" id="WP_227625996.1">
    <property type="nucleotide sequence ID" value="NZ_BAZW01000061.1"/>
</dbReference>
<organism evidence="4 5">
    <name type="scientific">Geofilum rubicundum JCM 15548</name>
    <dbReference type="NCBI Taxonomy" id="1236989"/>
    <lineage>
        <taxon>Bacteria</taxon>
        <taxon>Pseudomonadati</taxon>
        <taxon>Bacteroidota</taxon>
        <taxon>Bacteroidia</taxon>
        <taxon>Marinilabiliales</taxon>
        <taxon>Marinilabiliaceae</taxon>
        <taxon>Geofilum</taxon>
    </lineage>
</organism>
<dbReference type="SUPFAM" id="SSF55785">
    <property type="entry name" value="PYP-like sensor domain (PAS domain)"/>
    <property type="match status" value="1"/>
</dbReference>
<comment type="caution">
    <text evidence="4">The sequence shown here is derived from an EMBL/GenBank/DDBJ whole genome shotgun (WGS) entry which is preliminary data.</text>
</comment>
<dbReference type="Gene3D" id="3.30.450.20">
    <property type="entry name" value="PAS domain"/>
    <property type="match status" value="1"/>
</dbReference>
<dbReference type="SMART" id="SM00331">
    <property type="entry name" value="PP2C_SIG"/>
    <property type="match status" value="1"/>
</dbReference>
<dbReference type="InterPro" id="IPR001932">
    <property type="entry name" value="PPM-type_phosphatase-like_dom"/>
</dbReference>
<proteinExistence type="predicted"/>
<dbReference type="NCBIfam" id="TIGR00229">
    <property type="entry name" value="sensory_box"/>
    <property type="match status" value="1"/>
</dbReference>
<feature type="domain" description="PAS" evidence="2">
    <location>
        <begin position="1"/>
        <end position="46"/>
    </location>
</feature>
<dbReference type="SMART" id="SM00091">
    <property type="entry name" value="PAS"/>
    <property type="match status" value="1"/>
</dbReference>
<evidence type="ECO:0000313" key="4">
    <source>
        <dbReference type="EMBL" id="GAO31764.1"/>
    </source>
</evidence>
<dbReference type="AlphaFoldDB" id="A0A0E9M2L6"/>
<dbReference type="PANTHER" id="PTHR43156:SF9">
    <property type="entry name" value="HAMP DOMAIN-CONTAINING PROTEIN"/>
    <property type="match status" value="1"/>
</dbReference>
<dbReference type="InterPro" id="IPR013656">
    <property type="entry name" value="PAS_4"/>
</dbReference>
<dbReference type="PROSITE" id="PS50113">
    <property type="entry name" value="PAC"/>
    <property type="match status" value="1"/>
</dbReference>
<dbReference type="InterPro" id="IPR052016">
    <property type="entry name" value="Bact_Sigma-Reg"/>
</dbReference>
<dbReference type="Gene3D" id="3.60.40.10">
    <property type="entry name" value="PPM-type phosphatase domain"/>
    <property type="match status" value="1"/>
</dbReference>
<evidence type="ECO:0000259" key="2">
    <source>
        <dbReference type="PROSITE" id="PS50112"/>
    </source>
</evidence>
<dbReference type="GO" id="GO:0016791">
    <property type="term" value="F:phosphatase activity"/>
    <property type="evidence" value="ECO:0007669"/>
    <property type="project" value="TreeGrafter"/>
</dbReference>
<protein>
    <submittedName>
        <fullName evidence="4">Sigma factor-like phosphatase with CBS pair domains</fullName>
    </submittedName>
</protein>
<evidence type="ECO:0000259" key="3">
    <source>
        <dbReference type="PROSITE" id="PS50113"/>
    </source>
</evidence>
<dbReference type="Proteomes" id="UP000032900">
    <property type="component" value="Unassembled WGS sequence"/>
</dbReference>
<feature type="domain" description="PAC" evidence="3">
    <location>
        <begin position="75"/>
        <end position="126"/>
    </location>
</feature>
<dbReference type="Pfam" id="PF07228">
    <property type="entry name" value="SpoIIE"/>
    <property type="match status" value="1"/>
</dbReference>
<dbReference type="CDD" id="cd00130">
    <property type="entry name" value="PAS"/>
    <property type="match status" value="1"/>
</dbReference>
<evidence type="ECO:0000256" key="1">
    <source>
        <dbReference type="ARBA" id="ARBA00022801"/>
    </source>
</evidence>
<dbReference type="EMBL" id="BAZW01000061">
    <property type="protein sequence ID" value="GAO31764.1"/>
    <property type="molecule type" value="Genomic_DNA"/>
</dbReference>
<dbReference type="PANTHER" id="PTHR43156">
    <property type="entry name" value="STAGE II SPORULATION PROTEIN E-RELATED"/>
    <property type="match status" value="1"/>
</dbReference>
<dbReference type="InterPro" id="IPR036457">
    <property type="entry name" value="PPM-type-like_dom_sf"/>
</dbReference>
<dbReference type="PROSITE" id="PS50112">
    <property type="entry name" value="PAS"/>
    <property type="match status" value="1"/>
</dbReference>
<sequence length="382" mass="43587">MKSRMQSLSENSPDMIIRINLLGKLVYVNPAVARFVNVQPQELVKKRINELDIDGRFIEFVEEALATIKLEQQQTITEVPMTSEEGERIMEIKSIPELGEEGELETVLFVAHDMTEFKKIEEDIKEKNKKISDSINYAQRIQTSILPQTVHIQNSFPRSFIFYRPKDVVSGDFPWFFEKDGISYIAAVDCTGHGVPGALISFIGYFLLNNIVNAQTDHSAAQILDELHRQVRSTLKQDQEGALGRDGMDLALCIIDKEKQTLDFSGAHRPLFLLRNGELNEYNGSRKAIGGIPLRKKIEKDFENHVINYEKGDQIFIFSDGLPDQIGGPDRKKFQPRRIREILTGTPGTSMAQFSRQFSQEFYEWMGEEKQVDDVLLIGIEL</sequence>
<gene>
    <name evidence="4" type="ORF">JCM15548_14162</name>
</gene>
<reference evidence="4 5" key="1">
    <citation type="journal article" date="2015" name="Microbes Environ.">
        <title>Distribution and evolution of nitrogen fixation genes in the phylum bacteroidetes.</title>
        <authorList>
            <person name="Inoue J."/>
            <person name="Oshima K."/>
            <person name="Suda W."/>
            <person name="Sakamoto M."/>
            <person name="Iino T."/>
            <person name="Noda S."/>
            <person name="Hongoh Y."/>
            <person name="Hattori M."/>
            <person name="Ohkuma M."/>
        </authorList>
    </citation>
    <scope>NUCLEOTIDE SEQUENCE [LARGE SCALE GENOMIC DNA]</scope>
    <source>
        <strain evidence="4">JCM 15548</strain>
    </source>
</reference>
<name>A0A0E9M2L6_9BACT</name>
<keyword evidence="1" id="KW-0378">Hydrolase</keyword>
<dbReference type="InterPro" id="IPR035965">
    <property type="entry name" value="PAS-like_dom_sf"/>
</dbReference>
<dbReference type="Pfam" id="PF08448">
    <property type="entry name" value="PAS_4"/>
    <property type="match status" value="1"/>
</dbReference>
<accession>A0A0E9M2L6</accession>
<dbReference type="InterPro" id="IPR000014">
    <property type="entry name" value="PAS"/>
</dbReference>
<dbReference type="STRING" id="1236989.JCM15548_14162"/>
<keyword evidence="5" id="KW-1185">Reference proteome</keyword>